<dbReference type="AlphaFoldDB" id="A0A7V5U2B8"/>
<organism evidence="4">
    <name type="scientific">Thermodesulfatator atlanticus</name>
    <dbReference type="NCBI Taxonomy" id="501497"/>
    <lineage>
        <taxon>Bacteria</taxon>
        <taxon>Pseudomonadati</taxon>
        <taxon>Thermodesulfobacteriota</taxon>
        <taxon>Thermodesulfobacteria</taxon>
        <taxon>Thermodesulfobacteriales</taxon>
        <taxon>Thermodesulfatatoraceae</taxon>
        <taxon>Thermodesulfatator</taxon>
    </lineage>
</organism>
<reference evidence="4" key="1">
    <citation type="journal article" date="2020" name="mSystems">
        <title>Genome- and Community-Level Interaction Insights into Carbon Utilization and Element Cycling Functions of Hydrothermarchaeota in Hydrothermal Sediment.</title>
        <authorList>
            <person name="Zhou Z."/>
            <person name="Liu Y."/>
            <person name="Xu W."/>
            <person name="Pan J."/>
            <person name="Luo Z.H."/>
            <person name="Li M."/>
        </authorList>
    </citation>
    <scope>NUCLEOTIDE SEQUENCE [LARGE SCALE GENOMIC DNA]</scope>
    <source>
        <strain evidence="4">HyVt-533</strain>
    </source>
</reference>
<dbReference type="InterPro" id="IPR011004">
    <property type="entry name" value="Trimer_LpxA-like_sf"/>
</dbReference>
<dbReference type="SUPFAM" id="SSF51161">
    <property type="entry name" value="Trimeric LpxA-like enzymes"/>
    <property type="match status" value="1"/>
</dbReference>
<feature type="non-terminal residue" evidence="4">
    <location>
        <position position="1"/>
    </location>
</feature>
<gene>
    <name evidence="4" type="ORF">ENJ96_02920</name>
</gene>
<evidence type="ECO:0000256" key="1">
    <source>
        <dbReference type="ARBA" id="ARBA00022679"/>
    </source>
</evidence>
<evidence type="ECO:0000313" key="4">
    <source>
        <dbReference type="EMBL" id="HHI96781.1"/>
    </source>
</evidence>
<protein>
    <submittedName>
        <fullName evidence="4">Glucose-1-phosphate thymidylyltransferase</fullName>
    </submittedName>
</protein>
<dbReference type="Pfam" id="PF25087">
    <property type="entry name" value="GMPPB_C"/>
    <property type="match status" value="1"/>
</dbReference>
<dbReference type="Gene3D" id="2.160.10.10">
    <property type="entry name" value="Hexapeptide repeat proteins"/>
    <property type="match status" value="1"/>
</dbReference>
<proteinExistence type="predicted"/>
<evidence type="ECO:0000256" key="2">
    <source>
        <dbReference type="ARBA" id="ARBA00023315"/>
    </source>
</evidence>
<keyword evidence="1" id="KW-0808">Transferase</keyword>
<accession>A0A7V5U2B8</accession>
<dbReference type="GO" id="GO:0016746">
    <property type="term" value="F:acyltransferase activity"/>
    <property type="evidence" value="ECO:0007669"/>
    <property type="project" value="UniProtKB-KW"/>
</dbReference>
<dbReference type="InterPro" id="IPR056729">
    <property type="entry name" value="GMPPB_C"/>
</dbReference>
<name>A0A7V5U2B8_9BACT</name>
<dbReference type="InterPro" id="IPR050065">
    <property type="entry name" value="GlmU-like"/>
</dbReference>
<keyword evidence="2" id="KW-0012">Acyltransferase</keyword>
<dbReference type="Proteomes" id="UP000886101">
    <property type="component" value="Unassembled WGS sequence"/>
</dbReference>
<feature type="domain" description="Mannose-1-phosphate guanyltransferase C-terminal" evidence="3">
    <location>
        <begin position="70"/>
        <end position="178"/>
    </location>
</feature>
<dbReference type="EMBL" id="DROK01000085">
    <property type="protein sequence ID" value="HHI96781.1"/>
    <property type="molecule type" value="Genomic_DNA"/>
</dbReference>
<dbReference type="PANTHER" id="PTHR43584:SF8">
    <property type="entry name" value="N-ACETYLMURAMATE ALPHA-1-PHOSPHATE URIDYLYLTRANSFERASE"/>
    <property type="match status" value="1"/>
</dbReference>
<comment type="caution">
    <text evidence="4">The sequence shown here is derived from an EMBL/GenBank/DDBJ whole genome shotgun (WGS) entry which is preliminary data.</text>
</comment>
<dbReference type="GO" id="GO:0016779">
    <property type="term" value="F:nucleotidyltransferase activity"/>
    <property type="evidence" value="ECO:0007669"/>
    <property type="project" value="UniProtKB-ARBA"/>
</dbReference>
<evidence type="ECO:0000259" key="3">
    <source>
        <dbReference type="Pfam" id="PF25087"/>
    </source>
</evidence>
<dbReference type="PANTHER" id="PTHR43584">
    <property type="entry name" value="NUCLEOTIDYL TRANSFERASE"/>
    <property type="match status" value="1"/>
</dbReference>
<sequence length="211" mass="22579">RTYVLYEGELLPVGPDFKLVLADATKEKLKVELDGRVLAGASVLCAGAVFMDREIEIGRGVLVEPGAYLKGPLFVGDFTEIRQGAYIRGKCYVGRRCVVGHTTEMKNTIMLDGAKAGHFAYLGDSILGREVNLGAGTKLANLKLTRQNIVIRIKNEAFDTGLRKLGAILGDGVQTGCNSVTNPGTLLGPGSFLLPNRTAGPGYFPPKSILR</sequence>